<reference evidence="1 2" key="1">
    <citation type="submission" date="2024-06" db="EMBL/GenBank/DDBJ databases">
        <title>A chromosome level genome sequence of Diviner's sage (Salvia divinorum).</title>
        <authorList>
            <person name="Ford S.A."/>
            <person name="Ro D.-K."/>
            <person name="Ness R.W."/>
            <person name="Phillips M.A."/>
        </authorList>
    </citation>
    <scope>NUCLEOTIDE SEQUENCE [LARGE SCALE GENOMIC DNA]</scope>
    <source>
        <strain evidence="1">SAF-2024a</strain>
        <tissue evidence="1">Leaf</tissue>
    </source>
</reference>
<comment type="caution">
    <text evidence="1">The sequence shown here is derived from an EMBL/GenBank/DDBJ whole genome shotgun (WGS) entry which is preliminary data.</text>
</comment>
<evidence type="ECO:0000313" key="2">
    <source>
        <dbReference type="Proteomes" id="UP001567538"/>
    </source>
</evidence>
<protein>
    <submittedName>
        <fullName evidence="1">Uncharacterized protein</fullName>
    </submittedName>
</protein>
<gene>
    <name evidence="1" type="ORF">AAHA92_22559</name>
</gene>
<sequence>MKYLTQQMDFKHARFWKI</sequence>
<name>A0ABD1GRX4_SALDI</name>
<proteinExistence type="predicted"/>
<dbReference type="Proteomes" id="UP001567538">
    <property type="component" value="Unassembled WGS sequence"/>
</dbReference>
<organism evidence="1 2">
    <name type="scientific">Salvia divinorum</name>
    <name type="common">Maria pastora</name>
    <name type="synonym">Diviner's sage</name>
    <dbReference type="NCBI Taxonomy" id="28513"/>
    <lineage>
        <taxon>Eukaryota</taxon>
        <taxon>Viridiplantae</taxon>
        <taxon>Streptophyta</taxon>
        <taxon>Embryophyta</taxon>
        <taxon>Tracheophyta</taxon>
        <taxon>Spermatophyta</taxon>
        <taxon>Magnoliopsida</taxon>
        <taxon>eudicotyledons</taxon>
        <taxon>Gunneridae</taxon>
        <taxon>Pentapetalae</taxon>
        <taxon>asterids</taxon>
        <taxon>lamiids</taxon>
        <taxon>Lamiales</taxon>
        <taxon>Lamiaceae</taxon>
        <taxon>Nepetoideae</taxon>
        <taxon>Mentheae</taxon>
        <taxon>Salviinae</taxon>
        <taxon>Salvia</taxon>
        <taxon>Salvia subgen. Calosphace</taxon>
    </lineage>
</organism>
<accession>A0ABD1GRX4</accession>
<keyword evidence="2" id="KW-1185">Reference proteome</keyword>
<dbReference type="AlphaFoldDB" id="A0ABD1GRX4"/>
<dbReference type="EMBL" id="JBEAFC010000008">
    <property type="protein sequence ID" value="KAL1545883.1"/>
    <property type="molecule type" value="Genomic_DNA"/>
</dbReference>
<evidence type="ECO:0000313" key="1">
    <source>
        <dbReference type="EMBL" id="KAL1545883.1"/>
    </source>
</evidence>